<comment type="caution">
    <text evidence="1">The sequence shown here is derived from an EMBL/GenBank/DDBJ whole genome shotgun (WGS) entry which is preliminary data.</text>
</comment>
<proteinExistence type="predicted"/>
<dbReference type="AlphaFoldDB" id="A0AAJ3KZU5"/>
<dbReference type="Proteomes" id="UP000562723">
    <property type="component" value="Unassembled WGS sequence"/>
</dbReference>
<organism evidence="1 2">
    <name type="scientific">Pseudomonas brassicacearum</name>
    <dbReference type="NCBI Taxonomy" id="930166"/>
    <lineage>
        <taxon>Bacteria</taxon>
        <taxon>Pseudomonadati</taxon>
        <taxon>Pseudomonadota</taxon>
        <taxon>Gammaproteobacteria</taxon>
        <taxon>Pseudomonadales</taxon>
        <taxon>Pseudomonadaceae</taxon>
        <taxon>Pseudomonas</taxon>
    </lineage>
</organism>
<protein>
    <submittedName>
        <fullName evidence="1">Uncharacterized protein</fullName>
    </submittedName>
</protein>
<gene>
    <name evidence="1" type="ORF">HNO85_27235</name>
</gene>
<name>A0AAJ3KZU5_9PSED</name>
<reference evidence="1 2" key="1">
    <citation type="journal article" date="2020" name="Front. Plant Sci.">
        <title>Isolation of Rhizosphere Bacteria That Improve Quality and Water Stress Tolerance in Greenhouse Ornamentals.</title>
        <authorList>
            <person name="Nordstedt N.P."/>
            <person name="Jones M.L."/>
        </authorList>
    </citation>
    <scope>NUCLEOTIDE SEQUENCE [LARGE SCALE GENOMIC DNA]</scope>
    <source>
        <strain evidence="1 2">C2F7</strain>
    </source>
</reference>
<dbReference type="EMBL" id="JABFMS010000107">
    <property type="protein sequence ID" value="NUT84650.1"/>
    <property type="molecule type" value="Genomic_DNA"/>
</dbReference>
<evidence type="ECO:0000313" key="2">
    <source>
        <dbReference type="Proteomes" id="UP000562723"/>
    </source>
</evidence>
<sequence>MVIIKQGSVQGRLYSVGGEGVTVPVLLEGCGGESLFCEADAALAEQLGNLLFKSIRVHGAGAWESRPQGGWRLRRMFIQSYESLEQISLRSAVAQLKELDGAVWSGMDDPHGVIQRLRNEEYRTT</sequence>
<evidence type="ECO:0000313" key="1">
    <source>
        <dbReference type="EMBL" id="NUT84650.1"/>
    </source>
</evidence>
<accession>A0AAJ3KZU5</accession>
<dbReference type="RefSeq" id="WP_058544696.1">
    <property type="nucleotide sequence ID" value="NZ_JABFMS010000107.1"/>
</dbReference>